<comment type="caution">
    <text evidence="1">The sequence shown here is derived from an EMBL/GenBank/DDBJ whole genome shotgun (WGS) entry which is preliminary data.</text>
</comment>
<dbReference type="Gene3D" id="1.25.40.20">
    <property type="entry name" value="Ankyrin repeat-containing domain"/>
    <property type="match status" value="1"/>
</dbReference>
<protein>
    <submittedName>
        <fullName evidence="1">Uncharacterized protein</fullName>
    </submittedName>
</protein>
<dbReference type="AlphaFoldDB" id="A0AAW1IHJ3"/>
<evidence type="ECO:0000313" key="2">
    <source>
        <dbReference type="Proteomes" id="UP001443914"/>
    </source>
</evidence>
<evidence type="ECO:0000313" key="1">
    <source>
        <dbReference type="EMBL" id="KAK9689099.1"/>
    </source>
</evidence>
<dbReference type="PANTHER" id="PTHR24121">
    <property type="entry name" value="NO MECHANORECEPTOR POTENTIAL C, ISOFORM D-RELATED"/>
    <property type="match status" value="1"/>
</dbReference>
<sequence length="214" mass="23757">MAASLLKAAKEGDVNFLREAASDYNFFVQCLKERVGKEDGNIFHTAAWNGKVDFFQEAMKLLSREHQKLFLFEKDSDGWTPTKGENGHAMVKLIIDFYKSLSTDDANGVGKPWLALSKRKRTALHIALLNGKENEKCAMEILSMDVELLSTTVDEHGNSPLFLAVKGGFNQVAEKILMSCPLSSSTVSGEEGSTALHVAPNCSEIVWRRLYRQA</sequence>
<accession>A0AAW1IHJ3</accession>
<dbReference type="Proteomes" id="UP001443914">
    <property type="component" value="Unassembled WGS sequence"/>
</dbReference>
<dbReference type="InterPro" id="IPR036770">
    <property type="entry name" value="Ankyrin_rpt-contain_sf"/>
</dbReference>
<reference evidence="1" key="1">
    <citation type="submission" date="2024-03" db="EMBL/GenBank/DDBJ databases">
        <title>WGS assembly of Saponaria officinalis var. Norfolk2.</title>
        <authorList>
            <person name="Jenkins J."/>
            <person name="Shu S."/>
            <person name="Grimwood J."/>
            <person name="Barry K."/>
            <person name="Goodstein D."/>
            <person name="Schmutz J."/>
            <person name="Leebens-Mack J."/>
            <person name="Osbourn A."/>
        </authorList>
    </citation>
    <scope>NUCLEOTIDE SEQUENCE [LARGE SCALE GENOMIC DNA]</scope>
    <source>
        <strain evidence="1">JIC</strain>
    </source>
</reference>
<dbReference type="SUPFAM" id="SSF48403">
    <property type="entry name" value="Ankyrin repeat"/>
    <property type="match status" value="1"/>
</dbReference>
<keyword evidence="2" id="KW-1185">Reference proteome</keyword>
<name>A0AAW1IHJ3_SAPOF</name>
<organism evidence="1 2">
    <name type="scientific">Saponaria officinalis</name>
    <name type="common">Common soapwort</name>
    <name type="synonym">Lychnis saponaria</name>
    <dbReference type="NCBI Taxonomy" id="3572"/>
    <lineage>
        <taxon>Eukaryota</taxon>
        <taxon>Viridiplantae</taxon>
        <taxon>Streptophyta</taxon>
        <taxon>Embryophyta</taxon>
        <taxon>Tracheophyta</taxon>
        <taxon>Spermatophyta</taxon>
        <taxon>Magnoliopsida</taxon>
        <taxon>eudicotyledons</taxon>
        <taxon>Gunneridae</taxon>
        <taxon>Pentapetalae</taxon>
        <taxon>Caryophyllales</taxon>
        <taxon>Caryophyllaceae</taxon>
        <taxon>Caryophylleae</taxon>
        <taxon>Saponaria</taxon>
    </lineage>
</organism>
<dbReference type="EMBL" id="JBDFQZ010000009">
    <property type="protein sequence ID" value="KAK9689099.1"/>
    <property type="molecule type" value="Genomic_DNA"/>
</dbReference>
<gene>
    <name evidence="1" type="ORF">RND81_09G035200</name>
</gene>
<proteinExistence type="predicted"/>
<dbReference type="PANTHER" id="PTHR24121:SF19">
    <property type="entry name" value="OS11G0247700 PROTEIN"/>
    <property type="match status" value="1"/>
</dbReference>